<evidence type="ECO:0000256" key="11">
    <source>
        <dbReference type="ARBA" id="ARBA00022989"/>
    </source>
</evidence>
<evidence type="ECO:0000256" key="5">
    <source>
        <dbReference type="ARBA" id="ARBA00019541"/>
    </source>
</evidence>
<name>A0A7D9J4F9_PARCT</name>
<dbReference type="SUPFAM" id="SSF50978">
    <property type="entry name" value="WD40 repeat-like"/>
    <property type="match status" value="1"/>
</dbReference>
<dbReference type="GO" id="GO:0005789">
    <property type="term" value="C:endoplasmic reticulum membrane"/>
    <property type="evidence" value="ECO:0007669"/>
    <property type="project" value="UniProtKB-SubCell"/>
</dbReference>
<evidence type="ECO:0000256" key="9">
    <source>
        <dbReference type="ARBA" id="ARBA00022737"/>
    </source>
</evidence>
<organism evidence="22 23">
    <name type="scientific">Paramuricea clavata</name>
    <name type="common">Red gorgonian</name>
    <name type="synonym">Violescent sea-whip</name>
    <dbReference type="NCBI Taxonomy" id="317549"/>
    <lineage>
        <taxon>Eukaryota</taxon>
        <taxon>Metazoa</taxon>
        <taxon>Cnidaria</taxon>
        <taxon>Anthozoa</taxon>
        <taxon>Octocorallia</taxon>
        <taxon>Malacalcyonacea</taxon>
        <taxon>Plexauridae</taxon>
        <taxon>Paramuricea</taxon>
    </lineage>
</organism>
<keyword evidence="11 21" id="KW-1133">Transmembrane helix</keyword>
<evidence type="ECO:0000313" key="23">
    <source>
        <dbReference type="Proteomes" id="UP001152795"/>
    </source>
</evidence>
<keyword evidence="12" id="KW-0333">Golgi apparatus</keyword>
<evidence type="ECO:0000256" key="20">
    <source>
        <dbReference type="SAM" id="MobiDB-lite"/>
    </source>
</evidence>
<keyword evidence="9" id="KW-0677">Repeat</keyword>
<evidence type="ECO:0000256" key="15">
    <source>
        <dbReference type="ARBA" id="ARBA00023136"/>
    </source>
</evidence>
<evidence type="ECO:0000256" key="1">
    <source>
        <dbReference type="ARBA" id="ARBA00004477"/>
    </source>
</evidence>
<dbReference type="GO" id="GO:0032934">
    <property type="term" value="F:sterol binding"/>
    <property type="evidence" value="ECO:0007669"/>
    <property type="project" value="InterPro"/>
</dbReference>
<dbReference type="GO" id="GO:0045540">
    <property type="term" value="P:regulation of cholesterol biosynthetic process"/>
    <property type="evidence" value="ECO:0007669"/>
    <property type="project" value="TreeGrafter"/>
</dbReference>
<dbReference type="EMBL" id="CACRXK020011620">
    <property type="protein sequence ID" value="CAB4021786.1"/>
    <property type="molecule type" value="Genomic_DNA"/>
</dbReference>
<keyword evidence="14" id="KW-0446">Lipid-binding</keyword>
<dbReference type="OrthoDB" id="361494at2759"/>
<reference evidence="22" key="1">
    <citation type="submission" date="2020-04" db="EMBL/GenBank/DDBJ databases">
        <authorList>
            <person name="Alioto T."/>
            <person name="Alioto T."/>
            <person name="Gomez Garrido J."/>
        </authorList>
    </citation>
    <scope>NUCLEOTIDE SEQUENCE</scope>
    <source>
        <strain evidence="22">A484AB</strain>
    </source>
</reference>
<dbReference type="InterPro" id="IPR036322">
    <property type="entry name" value="WD40_repeat_dom_sf"/>
</dbReference>
<comment type="similarity">
    <text evidence="4">Belongs to the WD repeat SCAP family.</text>
</comment>
<evidence type="ECO:0000256" key="10">
    <source>
        <dbReference type="ARBA" id="ARBA00022824"/>
    </source>
</evidence>
<dbReference type="InterPro" id="IPR000731">
    <property type="entry name" value="SSD"/>
</dbReference>
<comment type="subcellular location">
    <subcellularLocation>
        <location evidence="2">Cytoplasmic vesicle</location>
        <location evidence="2">COPII-coated vesicle membrane</location>
        <topology evidence="2">Multi-pass membrane protein</topology>
    </subcellularLocation>
    <subcellularLocation>
        <location evidence="1">Endoplasmic reticulum membrane</location>
        <topology evidence="1">Multi-pass membrane protein</topology>
    </subcellularLocation>
    <subcellularLocation>
        <location evidence="3">Golgi apparatus membrane</location>
        <topology evidence="3">Multi-pass membrane protein</topology>
    </subcellularLocation>
</comment>
<protein>
    <recommendedName>
        <fullName evidence="5">Sterol regulatory element-binding protein cleavage-activating protein</fullName>
    </recommendedName>
</protein>
<dbReference type="SMART" id="SM00320">
    <property type="entry name" value="WD40"/>
    <property type="match status" value="2"/>
</dbReference>
<dbReference type="GO" id="GO:0008203">
    <property type="term" value="P:cholesterol metabolic process"/>
    <property type="evidence" value="ECO:0007669"/>
    <property type="project" value="UniProtKB-KW"/>
</dbReference>
<feature type="compositionally biased region" description="Basic and acidic residues" evidence="20">
    <location>
        <begin position="95"/>
        <end position="110"/>
    </location>
</feature>
<dbReference type="PROSITE" id="PS50156">
    <property type="entry name" value="SSD"/>
    <property type="match status" value="1"/>
</dbReference>
<evidence type="ECO:0000256" key="18">
    <source>
        <dbReference type="ARBA" id="ARBA00023221"/>
    </source>
</evidence>
<evidence type="ECO:0000256" key="4">
    <source>
        <dbReference type="ARBA" id="ARBA00007410"/>
    </source>
</evidence>
<proteinExistence type="inferred from homology"/>
<keyword evidence="16" id="KW-1207">Sterol metabolism</keyword>
<dbReference type="GO" id="GO:0032933">
    <property type="term" value="P:SREBP signaling pathway"/>
    <property type="evidence" value="ECO:0007669"/>
    <property type="project" value="InterPro"/>
</dbReference>
<accession>A0A7D9J4F9</accession>
<feature type="transmembrane region" description="Helical" evidence="21">
    <location>
        <begin position="47"/>
        <end position="70"/>
    </location>
</feature>
<feature type="region of interest" description="Disordered" evidence="20">
    <location>
        <begin position="86"/>
        <end position="112"/>
    </location>
</feature>
<comment type="caution">
    <text evidence="22">The sequence shown here is derived from an EMBL/GenBank/DDBJ whole genome shotgun (WGS) entry which is preliminary data.</text>
</comment>
<evidence type="ECO:0000256" key="3">
    <source>
        <dbReference type="ARBA" id="ARBA00004653"/>
    </source>
</evidence>
<evidence type="ECO:0000256" key="12">
    <source>
        <dbReference type="ARBA" id="ARBA00023034"/>
    </source>
</evidence>
<evidence type="ECO:0000256" key="21">
    <source>
        <dbReference type="SAM" id="Phobius"/>
    </source>
</evidence>
<keyword evidence="18" id="KW-0753">Steroid metabolism</keyword>
<keyword evidence="8 21" id="KW-0812">Transmembrane</keyword>
<dbReference type="InterPro" id="IPR001680">
    <property type="entry name" value="WD40_rpt"/>
</dbReference>
<keyword evidence="6" id="KW-0153">Cholesterol metabolism</keyword>
<dbReference type="GO" id="GO:0032936">
    <property type="term" value="C:SREBP-SCAP complex"/>
    <property type="evidence" value="ECO:0007669"/>
    <property type="project" value="TreeGrafter"/>
</dbReference>
<dbReference type="InterPro" id="IPR030225">
    <property type="entry name" value="SCAP"/>
</dbReference>
<dbReference type="GO" id="GO:0000139">
    <property type="term" value="C:Golgi membrane"/>
    <property type="evidence" value="ECO:0007669"/>
    <property type="project" value="UniProtKB-SubCell"/>
</dbReference>
<dbReference type="PANTHER" id="PTHR46378">
    <property type="entry name" value="STEROL REGULATORY ELEMENT-BINDING PROTEIN CLEAVAGE-ACTIVATING PROTEIN"/>
    <property type="match status" value="1"/>
</dbReference>
<dbReference type="PROSITE" id="PS50082">
    <property type="entry name" value="WD_REPEATS_2"/>
    <property type="match status" value="1"/>
</dbReference>
<feature type="transmembrane region" description="Helical" evidence="21">
    <location>
        <begin position="153"/>
        <end position="171"/>
    </location>
</feature>
<evidence type="ECO:0000256" key="8">
    <source>
        <dbReference type="ARBA" id="ARBA00022692"/>
    </source>
</evidence>
<dbReference type="Gene3D" id="2.130.10.10">
    <property type="entry name" value="YVTN repeat-like/Quinoprotein amine dehydrogenase"/>
    <property type="match status" value="1"/>
</dbReference>
<sequence length="573" mass="66075">MYSIYMYSIHVGLSREGRSITLNLTTELLLLLCGYLTFVPAVQEFCMVGGVGVLTDFFLQIVFFATVLSIDLRRLEPPSKYLISPHVVIPDNPEQDTRDRQSPKKPEPRESNSWSDVLTYFYNPRKIFSFRQDLPKRLNFAYFWARTRIVQKGIMVFAIMYFIYIASITFINKEQDSPTTTKDMNANDTHQNVLTTNTPMSKEMFSPPNNPSGTTNEAVNYLSSVVTKEEDTLSNESQKHFPCKDEFKTEGLWRNLSLRHWPELLDIYGVNVMDRYISVLPPINLQYKVDNLYNLDPVSHDNESISKYYQDFSKDLRRTSLNYAVELAGFVKILYLITGIFIIVTVYLIYQLLSTRPRPPNFRKFKPNPKSIVLLTYPIFLDGHRKNIECLDCNANVIVSSCLEGTVRVWDSKTTECISVVERESMYFSRPSQIWSLHCWEDFVAMGCSNGDLEIWDFSKERMCFLYESDPCGVTAIRYISHSKILVVSRLNGALEFLELGDRLSHNVDTENVVLPSMRRKTHSNPSSWKTIINSVSHDQFPCHSRRAHSKTISVLATYKDLVVSGSYDNLLK</sequence>
<keyword evidence="7" id="KW-0853">WD repeat</keyword>
<evidence type="ECO:0000256" key="13">
    <source>
        <dbReference type="ARBA" id="ARBA00023098"/>
    </source>
</evidence>
<dbReference type="GO" id="GO:0012507">
    <property type="term" value="C:ER to Golgi transport vesicle membrane"/>
    <property type="evidence" value="ECO:0007669"/>
    <property type="project" value="UniProtKB-SubCell"/>
</dbReference>
<feature type="transmembrane region" description="Helical" evidence="21">
    <location>
        <begin position="333"/>
        <end position="353"/>
    </location>
</feature>
<evidence type="ECO:0000256" key="16">
    <source>
        <dbReference type="ARBA" id="ARBA00023166"/>
    </source>
</evidence>
<comment type="function">
    <text evidence="19">Escort protein required for cholesterol as well as lipid homeostasis. Regulates export of the SCAP-SREBP complex from the endoplasmic reticulum to the Golgi upon low cholesterol, thereby regulating the processing of sterol regulatory element-binding proteins (SREBPs) SREBF1/SREBP1 and SREBF2/SREBP2. At high sterol concentrations, formation of a ternary complex with INSIG (INSIG1 or INSIG2) leads to mask the ER export signal in SCAP, promoting retention of the complex in the endoplasmic reticulum. Low sterol concentrations trigger release of INSIG, a conformational change in the SSD domain of SCAP, unmasking of the ER export signal, promoting recruitment into COPII-coated vesicles and transport of the SCAP-SREBP to the Golgi: in the Golgi, SREBPs are then processed, releasing the transcription factor fragment of SREBPs from the membrane, its import into the nucleus and up-regulation of LDLR, INSIG1 and the mevalonate pathway. Binds cholesterol via its SSD domain.</text>
</comment>
<evidence type="ECO:0000256" key="2">
    <source>
        <dbReference type="ARBA" id="ARBA00004557"/>
    </source>
</evidence>
<dbReference type="Proteomes" id="UP001152795">
    <property type="component" value="Unassembled WGS sequence"/>
</dbReference>
<dbReference type="InterPro" id="IPR053958">
    <property type="entry name" value="HMGCR/SNAP/NPC1-like_SSD"/>
</dbReference>
<evidence type="ECO:0000256" key="14">
    <source>
        <dbReference type="ARBA" id="ARBA00023121"/>
    </source>
</evidence>
<dbReference type="PANTHER" id="PTHR46378:SF1">
    <property type="entry name" value="STEROL REGULATORY ELEMENT-BINDING PROTEIN CLEAVAGE-ACTIVATING PROTEIN"/>
    <property type="match status" value="1"/>
</dbReference>
<evidence type="ECO:0000256" key="7">
    <source>
        <dbReference type="ARBA" id="ARBA00022574"/>
    </source>
</evidence>
<keyword evidence="15 21" id="KW-0472">Membrane</keyword>
<dbReference type="Pfam" id="PF00400">
    <property type="entry name" value="WD40"/>
    <property type="match status" value="1"/>
</dbReference>
<feature type="non-terminal residue" evidence="22">
    <location>
        <position position="573"/>
    </location>
</feature>
<dbReference type="AlphaFoldDB" id="A0A7D9J4F9"/>
<gene>
    <name evidence="22" type="ORF">PACLA_8A041227</name>
</gene>
<evidence type="ECO:0000256" key="19">
    <source>
        <dbReference type="ARBA" id="ARBA00045958"/>
    </source>
</evidence>
<evidence type="ECO:0000256" key="17">
    <source>
        <dbReference type="ARBA" id="ARBA00023180"/>
    </source>
</evidence>
<evidence type="ECO:0000256" key="6">
    <source>
        <dbReference type="ARBA" id="ARBA00022548"/>
    </source>
</evidence>
<dbReference type="Pfam" id="PF12349">
    <property type="entry name" value="Sterol-sensing"/>
    <property type="match status" value="1"/>
</dbReference>
<evidence type="ECO:0000313" key="22">
    <source>
        <dbReference type="EMBL" id="CAB4021786.1"/>
    </source>
</evidence>
<keyword evidence="17" id="KW-0325">Glycoprotein</keyword>
<feature type="transmembrane region" description="Helical" evidence="21">
    <location>
        <begin position="20"/>
        <end position="41"/>
    </location>
</feature>
<keyword evidence="13" id="KW-0443">Lipid metabolism</keyword>
<keyword evidence="10" id="KW-0256">Endoplasmic reticulum</keyword>
<dbReference type="InterPro" id="IPR015943">
    <property type="entry name" value="WD40/YVTN_repeat-like_dom_sf"/>
</dbReference>
<keyword evidence="23" id="KW-1185">Reference proteome</keyword>